<accession>A0A8J5X964</accession>
<dbReference type="AlphaFoldDB" id="A0A8J5X964"/>
<proteinExistence type="predicted"/>
<evidence type="ECO:0000313" key="3">
    <source>
        <dbReference type="Proteomes" id="UP000729402"/>
    </source>
</evidence>
<name>A0A8J5X964_ZIZPA</name>
<dbReference type="Proteomes" id="UP000729402">
    <property type="component" value="Unassembled WGS sequence"/>
</dbReference>
<dbReference type="EMBL" id="JAAALK010000079">
    <property type="protein sequence ID" value="KAG8100252.1"/>
    <property type="molecule type" value="Genomic_DNA"/>
</dbReference>
<gene>
    <name evidence="2" type="ORF">GUJ93_ZPchr0013g37631</name>
</gene>
<protein>
    <submittedName>
        <fullName evidence="2">Uncharacterized protein</fullName>
    </submittedName>
</protein>
<evidence type="ECO:0000313" key="2">
    <source>
        <dbReference type="EMBL" id="KAG8100252.1"/>
    </source>
</evidence>
<feature type="compositionally biased region" description="Low complexity" evidence="1">
    <location>
        <begin position="1"/>
        <end position="39"/>
    </location>
</feature>
<organism evidence="2 3">
    <name type="scientific">Zizania palustris</name>
    <name type="common">Northern wild rice</name>
    <dbReference type="NCBI Taxonomy" id="103762"/>
    <lineage>
        <taxon>Eukaryota</taxon>
        <taxon>Viridiplantae</taxon>
        <taxon>Streptophyta</taxon>
        <taxon>Embryophyta</taxon>
        <taxon>Tracheophyta</taxon>
        <taxon>Spermatophyta</taxon>
        <taxon>Magnoliopsida</taxon>
        <taxon>Liliopsida</taxon>
        <taxon>Poales</taxon>
        <taxon>Poaceae</taxon>
        <taxon>BOP clade</taxon>
        <taxon>Oryzoideae</taxon>
        <taxon>Oryzeae</taxon>
        <taxon>Zizaniinae</taxon>
        <taxon>Zizania</taxon>
    </lineage>
</organism>
<reference evidence="2" key="2">
    <citation type="submission" date="2021-02" db="EMBL/GenBank/DDBJ databases">
        <authorList>
            <person name="Kimball J.A."/>
            <person name="Haas M.W."/>
            <person name="Macchietto M."/>
            <person name="Kono T."/>
            <person name="Duquette J."/>
            <person name="Shao M."/>
        </authorList>
    </citation>
    <scope>NUCLEOTIDE SEQUENCE</scope>
    <source>
        <tissue evidence="2">Fresh leaf tissue</tissue>
    </source>
</reference>
<keyword evidence="3" id="KW-1185">Reference proteome</keyword>
<comment type="caution">
    <text evidence="2">The sequence shown here is derived from an EMBL/GenBank/DDBJ whole genome shotgun (WGS) entry which is preliminary data.</text>
</comment>
<evidence type="ECO:0000256" key="1">
    <source>
        <dbReference type="SAM" id="MobiDB-lite"/>
    </source>
</evidence>
<feature type="region of interest" description="Disordered" evidence="1">
    <location>
        <begin position="1"/>
        <end position="48"/>
    </location>
</feature>
<reference evidence="2" key="1">
    <citation type="journal article" date="2021" name="bioRxiv">
        <title>Whole Genome Assembly and Annotation of Northern Wild Rice, Zizania palustris L., Supports a Whole Genome Duplication in the Zizania Genus.</title>
        <authorList>
            <person name="Haas M."/>
            <person name="Kono T."/>
            <person name="Macchietto M."/>
            <person name="Millas R."/>
            <person name="McGilp L."/>
            <person name="Shao M."/>
            <person name="Duquette J."/>
            <person name="Hirsch C.N."/>
            <person name="Kimball J."/>
        </authorList>
    </citation>
    <scope>NUCLEOTIDE SEQUENCE</scope>
    <source>
        <tissue evidence="2">Fresh leaf tissue</tissue>
    </source>
</reference>
<sequence length="137" mass="14939">MPSARLPASLPPLASRSLPPLRSPPLRHLLVSSTPGGRLRALRPPPRRRSRAGWLSALLSEVEDRAGGFLGVAGIAAGVVEGWLERKGMAFPDDEKMKGCRPKLFGKKEKKAARRTDCQSCSTCSFVFFLLKCRVKA</sequence>